<keyword evidence="5" id="KW-0408">Iron</keyword>
<evidence type="ECO:0000313" key="8">
    <source>
        <dbReference type="EMBL" id="CAL1278465.1"/>
    </source>
</evidence>
<evidence type="ECO:0000313" key="9">
    <source>
        <dbReference type="Proteomes" id="UP001497382"/>
    </source>
</evidence>
<evidence type="ECO:0000256" key="4">
    <source>
        <dbReference type="ARBA" id="ARBA00023002"/>
    </source>
</evidence>
<keyword evidence="9" id="KW-1185">Reference proteome</keyword>
<reference evidence="8 9" key="1">
    <citation type="submission" date="2024-04" db="EMBL/GenBank/DDBJ databases">
        <authorList>
            <person name="Rising A."/>
            <person name="Reimegard J."/>
            <person name="Sonavane S."/>
            <person name="Akerstrom W."/>
            <person name="Nylinder S."/>
            <person name="Hedman E."/>
            <person name="Kallberg Y."/>
        </authorList>
    </citation>
    <scope>NUCLEOTIDE SEQUENCE [LARGE SCALE GENOMIC DNA]</scope>
</reference>
<dbReference type="PANTHER" id="PTHR24302:SF15">
    <property type="entry name" value="FATTY-ACID PEROXYGENASE"/>
    <property type="match status" value="1"/>
</dbReference>
<keyword evidence="7" id="KW-1133">Transmembrane helix</keyword>
<proteinExistence type="inferred from homology"/>
<evidence type="ECO:0000256" key="1">
    <source>
        <dbReference type="ARBA" id="ARBA00010617"/>
    </source>
</evidence>
<dbReference type="InterPro" id="IPR036396">
    <property type="entry name" value="Cyt_P450_sf"/>
</dbReference>
<dbReference type="SUPFAM" id="SSF48264">
    <property type="entry name" value="Cytochrome P450"/>
    <property type="match status" value="1"/>
</dbReference>
<gene>
    <name evidence="8" type="ORF">LARSCL_LOCUS9793</name>
</gene>
<dbReference type="InterPro" id="IPR001128">
    <property type="entry name" value="Cyt_P450"/>
</dbReference>
<accession>A0AAV2A365</accession>
<dbReference type="GO" id="GO:0020037">
    <property type="term" value="F:heme binding"/>
    <property type="evidence" value="ECO:0007669"/>
    <property type="project" value="InterPro"/>
</dbReference>
<evidence type="ECO:0000256" key="6">
    <source>
        <dbReference type="ARBA" id="ARBA00023033"/>
    </source>
</evidence>
<dbReference type="Gene3D" id="1.10.630.10">
    <property type="entry name" value="Cytochrome P450"/>
    <property type="match status" value="1"/>
</dbReference>
<keyword evidence="7" id="KW-0812">Transmembrane</keyword>
<dbReference type="GO" id="GO:0008395">
    <property type="term" value="F:steroid hydroxylase activity"/>
    <property type="evidence" value="ECO:0007669"/>
    <property type="project" value="TreeGrafter"/>
</dbReference>
<keyword evidence="2" id="KW-0349">Heme</keyword>
<comment type="similarity">
    <text evidence="1">Belongs to the cytochrome P450 family.</text>
</comment>
<protein>
    <recommendedName>
        <fullName evidence="10">Cytochrome P450</fullName>
    </recommendedName>
</protein>
<dbReference type="GO" id="GO:0016705">
    <property type="term" value="F:oxidoreductase activity, acting on paired donors, with incorporation or reduction of molecular oxygen"/>
    <property type="evidence" value="ECO:0007669"/>
    <property type="project" value="InterPro"/>
</dbReference>
<feature type="transmembrane region" description="Helical" evidence="7">
    <location>
        <begin position="7"/>
        <end position="28"/>
    </location>
</feature>
<dbReference type="Pfam" id="PF00067">
    <property type="entry name" value="p450"/>
    <property type="match status" value="1"/>
</dbReference>
<evidence type="ECO:0008006" key="10">
    <source>
        <dbReference type="Google" id="ProtNLM"/>
    </source>
</evidence>
<dbReference type="GO" id="GO:0005506">
    <property type="term" value="F:iron ion binding"/>
    <property type="evidence" value="ECO:0007669"/>
    <property type="project" value="InterPro"/>
</dbReference>
<name>A0AAV2A365_9ARAC</name>
<keyword evidence="4" id="KW-0560">Oxidoreductase</keyword>
<organism evidence="8 9">
    <name type="scientific">Larinioides sclopetarius</name>
    <dbReference type="NCBI Taxonomy" id="280406"/>
    <lineage>
        <taxon>Eukaryota</taxon>
        <taxon>Metazoa</taxon>
        <taxon>Ecdysozoa</taxon>
        <taxon>Arthropoda</taxon>
        <taxon>Chelicerata</taxon>
        <taxon>Arachnida</taxon>
        <taxon>Araneae</taxon>
        <taxon>Araneomorphae</taxon>
        <taxon>Entelegynae</taxon>
        <taxon>Araneoidea</taxon>
        <taxon>Araneidae</taxon>
        <taxon>Larinioides</taxon>
    </lineage>
</organism>
<evidence type="ECO:0000256" key="3">
    <source>
        <dbReference type="ARBA" id="ARBA00022723"/>
    </source>
</evidence>
<evidence type="ECO:0000256" key="2">
    <source>
        <dbReference type="ARBA" id="ARBA00022617"/>
    </source>
</evidence>
<keyword evidence="6" id="KW-0503">Monooxygenase</keyword>
<dbReference type="Proteomes" id="UP001497382">
    <property type="component" value="Unassembled WGS sequence"/>
</dbReference>
<keyword evidence="3" id="KW-0479">Metal-binding</keyword>
<sequence length="189" mass="22302">MSGIECVFGLLPVTALIGFITILLLYWYSIRNHDYWEKRNVPYAKPLPLLGSILDNMRKPFHEVENERYKKLGRVYGHYEGNNPLISVGDPVLLRDILVKDFPYFMNRRQFTFGDKVVDNMITVIRGEDWKRVRSIVTPTFTTGKIKKTVRCLFHGCDREFCFFHQNRLTQRSKQQIRPSGQDRIRSRS</sequence>
<dbReference type="InterPro" id="IPR050705">
    <property type="entry name" value="Cytochrome_P450_3A"/>
</dbReference>
<dbReference type="AlphaFoldDB" id="A0AAV2A365"/>
<dbReference type="EMBL" id="CAXIEN010000113">
    <property type="protein sequence ID" value="CAL1278465.1"/>
    <property type="molecule type" value="Genomic_DNA"/>
</dbReference>
<comment type="caution">
    <text evidence="8">The sequence shown here is derived from an EMBL/GenBank/DDBJ whole genome shotgun (WGS) entry which is preliminary data.</text>
</comment>
<evidence type="ECO:0000256" key="5">
    <source>
        <dbReference type="ARBA" id="ARBA00023004"/>
    </source>
</evidence>
<evidence type="ECO:0000256" key="7">
    <source>
        <dbReference type="SAM" id="Phobius"/>
    </source>
</evidence>
<keyword evidence="7" id="KW-0472">Membrane</keyword>
<dbReference type="PANTHER" id="PTHR24302">
    <property type="entry name" value="CYTOCHROME P450 FAMILY 3"/>
    <property type="match status" value="1"/>
</dbReference>